<comment type="catalytic activity">
    <reaction evidence="1">
        <text>ATP + protein L-histidine = ADP + protein N-phospho-L-histidine.</text>
        <dbReference type="EC" id="2.7.13.3"/>
    </reaction>
</comment>
<evidence type="ECO:0000313" key="8">
    <source>
        <dbReference type="EMBL" id="MEC4266052.1"/>
    </source>
</evidence>
<dbReference type="InterPro" id="IPR013655">
    <property type="entry name" value="PAS_fold_3"/>
</dbReference>
<dbReference type="Pfam" id="PF08447">
    <property type="entry name" value="PAS_3"/>
    <property type="match status" value="1"/>
</dbReference>
<evidence type="ECO:0000256" key="3">
    <source>
        <dbReference type="ARBA" id="ARBA00022553"/>
    </source>
</evidence>
<dbReference type="Gene3D" id="3.30.450.20">
    <property type="entry name" value="PAS domain"/>
    <property type="match status" value="3"/>
</dbReference>
<dbReference type="InterPro" id="IPR001610">
    <property type="entry name" value="PAC"/>
</dbReference>
<dbReference type="InterPro" id="IPR000700">
    <property type="entry name" value="PAS-assoc_C"/>
</dbReference>
<evidence type="ECO:0000259" key="7">
    <source>
        <dbReference type="PROSITE" id="PS50113"/>
    </source>
</evidence>
<dbReference type="Gene3D" id="2.10.70.100">
    <property type="match status" value="1"/>
</dbReference>
<dbReference type="Proteomes" id="UP001355298">
    <property type="component" value="Unassembled WGS sequence"/>
</dbReference>
<keyword evidence="5" id="KW-0418">Kinase</keyword>
<dbReference type="EMBL" id="JAYMGW010000010">
    <property type="protein sequence ID" value="MEC4266052.1"/>
    <property type="molecule type" value="Genomic_DNA"/>
</dbReference>
<feature type="domain" description="PAC" evidence="7">
    <location>
        <begin position="201"/>
        <end position="253"/>
    </location>
</feature>
<dbReference type="PANTHER" id="PTHR43304:SF1">
    <property type="entry name" value="PAC DOMAIN-CONTAINING PROTEIN"/>
    <property type="match status" value="1"/>
</dbReference>
<accession>A0ABU6ISV4</accession>
<feature type="domain" description="PAS" evidence="6">
    <location>
        <begin position="273"/>
        <end position="326"/>
    </location>
</feature>
<dbReference type="SMART" id="SM00086">
    <property type="entry name" value="PAC"/>
    <property type="match status" value="3"/>
</dbReference>
<keyword evidence="9" id="KW-1185">Reference proteome</keyword>
<dbReference type="SMART" id="SM00091">
    <property type="entry name" value="PAS"/>
    <property type="match status" value="3"/>
</dbReference>
<keyword evidence="4" id="KW-0808">Transferase</keyword>
<dbReference type="PROSITE" id="PS50113">
    <property type="entry name" value="PAC"/>
    <property type="match status" value="2"/>
</dbReference>
<dbReference type="CDD" id="cd00130">
    <property type="entry name" value="PAS"/>
    <property type="match status" value="3"/>
</dbReference>
<evidence type="ECO:0000256" key="4">
    <source>
        <dbReference type="ARBA" id="ARBA00022679"/>
    </source>
</evidence>
<evidence type="ECO:0000256" key="2">
    <source>
        <dbReference type="ARBA" id="ARBA00012438"/>
    </source>
</evidence>
<protein>
    <recommendedName>
        <fullName evidence="2">histidine kinase</fullName>
        <ecNumber evidence="2">2.7.13.3</ecNumber>
    </recommendedName>
</protein>
<keyword evidence="3" id="KW-0597">Phosphoprotein</keyword>
<organism evidence="8 9">
    <name type="scientific">Flagellimonas halotolerans</name>
    <dbReference type="NCBI Taxonomy" id="3112164"/>
    <lineage>
        <taxon>Bacteria</taxon>
        <taxon>Pseudomonadati</taxon>
        <taxon>Bacteroidota</taxon>
        <taxon>Flavobacteriia</taxon>
        <taxon>Flavobacteriales</taxon>
        <taxon>Flavobacteriaceae</taxon>
        <taxon>Flagellimonas</taxon>
    </lineage>
</organism>
<dbReference type="EC" id="2.7.13.3" evidence="2"/>
<evidence type="ECO:0000313" key="9">
    <source>
        <dbReference type="Proteomes" id="UP001355298"/>
    </source>
</evidence>
<dbReference type="InterPro" id="IPR035965">
    <property type="entry name" value="PAS-like_dom_sf"/>
</dbReference>
<dbReference type="InterPro" id="IPR000014">
    <property type="entry name" value="PAS"/>
</dbReference>
<dbReference type="NCBIfam" id="TIGR00229">
    <property type="entry name" value="sensory_box"/>
    <property type="match status" value="2"/>
</dbReference>
<evidence type="ECO:0000256" key="1">
    <source>
        <dbReference type="ARBA" id="ARBA00000085"/>
    </source>
</evidence>
<dbReference type="SUPFAM" id="SSF55785">
    <property type="entry name" value="PYP-like sensor domain (PAS domain)"/>
    <property type="match status" value="3"/>
</dbReference>
<feature type="non-terminal residue" evidence="8">
    <location>
        <position position="427"/>
    </location>
</feature>
<comment type="caution">
    <text evidence="8">The sequence shown here is derived from an EMBL/GenBank/DDBJ whole genome shotgun (WGS) entry which is preliminary data.</text>
</comment>
<sequence length="427" mass="49282">MNDYNNLFYHNPLPNWVYELENLEILDVNQAAIDLYGYGRNEFLSLSLKDLVSQGETLDIEAFHENIDHKNGNIPLATFTHKKKNGEEFRVEVHSQKVDFKNKSCVMAVGVDITKKEKQHSAWQQAERRLEVSSNIAKLGYWEFDIRTNTLSWTDKVYEIWGRDKNRFQVTFDGFYNSIHPEDRKLFELEQKNALSGHSEMDFVHRILLPDDCVKWVREQGRLNRNANGDPISFEGTVQDITAQIEEEQRLKLLESVITHTTDAVMITEAEPIDEPGPRILYVNQSFTRMTGYAPEEVIGKSPRILQGPESNKEELAKLGKALRNWEPCEITTINYKKGGTPFWVNFSVVPVADEAGWYTHWIAIERDVTATVNKRVHKDFLSKISTTFKDNEDLGSSLEQVCRLVTHHGDFTFCEVWLPSSHKNSL</sequence>
<evidence type="ECO:0000259" key="6">
    <source>
        <dbReference type="PROSITE" id="PS50112"/>
    </source>
</evidence>
<name>A0ABU6ISV4_9FLAO</name>
<dbReference type="Pfam" id="PF13426">
    <property type="entry name" value="PAS_9"/>
    <property type="match status" value="2"/>
</dbReference>
<proteinExistence type="predicted"/>
<gene>
    <name evidence="8" type="ORF">VOP03_11910</name>
</gene>
<feature type="domain" description="PAC" evidence="7">
    <location>
        <begin position="327"/>
        <end position="381"/>
    </location>
</feature>
<dbReference type="RefSeq" id="WP_326407854.1">
    <property type="nucleotide sequence ID" value="NZ_JAYMGW010000010.1"/>
</dbReference>
<dbReference type="PROSITE" id="PS50112">
    <property type="entry name" value="PAS"/>
    <property type="match status" value="1"/>
</dbReference>
<reference evidence="8 9" key="1">
    <citation type="submission" date="2024-01" db="EMBL/GenBank/DDBJ databases">
        <title>The strains designed SYSU M86414 and SYSU M84420 isolated from the marine sediment in San Sha City (Hainan Province, China).</title>
        <authorList>
            <person name="Guo D."/>
        </authorList>
    </citation>
    <scope>NUCLEOTIDE SEQUENCE [LARGE SCALE GENOMIC DNA]</scope>
    <source>
        <strain evidence="8 9">SYSU M84420</strain>
    </source>
</reference>
<evidence type="ECO:0000256" key="5">
    <source>
        <dbReference type="ARBA" id="ARBA00022777"/>
    </source>
</evidence>
<dbReference type="PANTHER" id="PTHR43304">
    <property type="entry name" value="PHYTOCHROME-LIKE PROTEIN CPH1"/>
    <property type="match status" value="1"/>
</dbReference>
<dbReference type="InterPro" id="IPR052162">
    <property type="entry name" value="Sensor_kinase/Photoreceptor"/>
</dbReference>